<reference evidence="2 3" key="1">
    <citation type="journal article" date="2020" name="Genomics">
        <title>Complete, high-quality genomes from long-read metagenomic sequencing of two wolf lichen thalli reveals enigmatic genome architecture.</title>
        <authorList>
            <person name="McKenzie S.K."/>
            <person name="Walston R.F."/>
            <person name="Allen J.L."/>
        </authorList>
    </citation>
    <scope>NUCLEOTIDE SEQUENCE [LARGE SCALE GENOMIC DNA]</scope>
    <source>
        <strain evidence="2">WasteWater1</strain>
    </source>
</reference>
<evidence type="ECO:0000256" key="1">
    <source>
        <dbReference type="SAM" id="MobiDB-lite"/>
    </source>
</evidence>
<name>A0A8H6CA42_9LECA</name>
<sequence length="479" mass="55001">MQSPSLDTLCMRSNPSDSTTHFVEHIYEQHKFPNTLQPIFCTPFSLSDHPQLERKPSQKRRKVVAYSTSSLDRGRDTYYKDWTAKDARSFKPEPTFLTETDSESITTLWEKVSMAGSERTLRSQTVSQSASTTSSKRPKRPSPYDKDFDSRILVPRSIAIESGISVKAYIHFGVKEPTGNRFQHYIKERGAKDSTLWLEDDEDFVNRIVAEYVCMVQSGFCEAEFAFYAAGTILKAEPRNVNLALKRCWRTERTVQLVAKPILKQSSNWVPPPVIANDNHDHSTEYEFDLRPDCAFWLSLQPFNQDYVTQLQRMVFVIKKRMTCPYLTIEFKKDDEMEQAALNQVAGAAALVLYNRFILRKKTIGILGRSWTKSLVKTLRHYGITWTGSEFDIWCIVPVLTPEFEWAGCKMTEVYHGDCMNTSSVRELINWLNEIHCWGLTVHGPRCEKDIKFRMNAQESGLRISDIGADSEDESDGSN</sequence>
<dbReference type="AlphaFoldDB" id="A0A8H6CA42"/>
<proteinExistence type="predicted"/>
<feature type="region of interest" description="Disordered" evidence="1">
    <location>
        <begin position="119"/>
        <end position="148"/>
    </location>
</feature>
<evidence type="ECO:0000313" key="2">
    <source>
        <dbReference type="EMBL" id="KAF6219732.1"/>
    </source>
</evidence>
<protein>
    <submittedName>
        <fullName evidence="2">Uncharacterized protein</fullName>
    </submittedName>
</protein>
<organism evidence="2 3">
    <name type="scientific">Letharia lupina</name>
    <dbReference type="NCBI Taxonomy" id="560253"/>
    <lineage>
        <taxon>Eukaryota</taxon>
        <taxon>Fungi</taxon>
        <taxon>Dikarya</taxon>
        <taxon>Ascomycota</taxon>
        <taxon>Pezizomycotina</taxon>
        <taxon>Lecanoromycetes</taxon>
        <taxon>OSLEUM clade</taxon>
        <taxon>Lecanoromycetidae</taxon>
        <taxon>Lecanorales</taxon>
        <taxon>Lecanorineae</taxon>
        <taxon>Parmeliaceae</taxon>
        <taxon>Letharia</taxon>
    </lineage>
</organism>
<comment type="caution">
    <text evidence="2">The sequence shown here is derived from an EMBL/GenBank/DDBJ whole genome shotgun (WGS) entry which is preliminary data.</text>
</comment>
<dbReference type="RefSeq" id="XP_037149167.1">
    <property type="nucleotide sequence ID" value="XM_037294479.1"/>
</dbReference>
<keyword evidence="3" id="KW-1185">Reference proteome</keyword>
<gene>
    <name evidence="2" type="ORF">HO133_003557</name>
</gene>
<dbReference type="EMBL" id="JACCJB010000018">
    <property type="protein sequence ID" value="KAF6219732.1"/>
    <property type="molecule type" value="Genomic_DNA"/>
</dbReference>
<dbReference type="Proteomes" id="UP000593566">
    <property type="component" value="Unassembled WGS sequence"/>
</dbReference>
<dbReference type="GeneID" id="59331968"/>
<accession>A0A8H6CA42</accession>
<evidence type="ECO:0000313" key="3">
    <source>
        <dbReference type="Proteomes" id="UP000593566"/>
    </source>
</evidence>
<feature type="compositionally biased region" description="Low complexity" evidence="1">
    <location>
        <begin position="123"/>
        <end position="135"/>
    </location>
</feature>